<evidence type="ECO:0000313" key="3">
    <source>
        <dbReference type="Proteomes" id="UP000006671"/>
    </source>
</evidence>
<protein>
    <submittedName>
        <fullName evidence="2">Predicted protein</fullName>
    </submittedName>
</protein>
<feature type="domain" description="Calcineurin-like phosphoesterase" evidence="1">
    <location>
        <begin position="75"/>
        <end position="152"/>
    </location>
</feature>
<organism evidence="3">
    <name type="scientific">Naegleria gruberi</name>
    <name type="common">Amoeba</name>
    <dbReference type="NCBI Taxonomy" id="5762"/>
    <lineage>
        <taxon>Eukaryota</taxon>
        <taxon>Discoba</taxon>
        <taxon>Heterolobosea</taxon>
        <taxon>Tetramitia</taxon>
        <taxon>Eutetramitia</taxon>
        <taxon>Vahlkampfiidae</taxon>
        <taxon>Naegleria</taxon>
    </lineage>
</organism>
<keyword evidence="3" id="KW-1185">Reference proteome</keyword>
<dbReference type="VEuPathDB" id="AmoebaDB:NAEGRDRAFT_74703"/>
<dbReference type="InterPro" id="IPR051693">
    <property type="entry name" value="UPF0046_metallophosphoest"/>
</dbReference>
<evidence type="ECO:0000313" key="2">
    <source>
        <dbReference type="EMBL" id="EFC37496.1"/>
    </source>
</evidence>
<dbReference type="STRING" id="5762.D2W023"/>
<gene>
    <name evidence="2" type="ORF">NAEGRDRAFT_74703</name>
</gene>
<dbReference type="RefSeq" id="XP_002670240.1">
    <property type="nucleotide sequence ID" value="XM_002670194.1"/>
</dbReference>
<dbReference type="GeneID" id="8863132"/>
<dbReference type="GO" id="GO:0016787">
    <property type="term" value="F:hydrolase activity"/>
    <property type="evidence" value="ECO:0007669"/>
    <property type="project" value="InterPro"/>
</dbReference>
<sequence>MKLNLQNLQKKVCLKSRMKINQFEEIQKKLLTNCIYLQDEEFTVCGLKFYATPWCPNMYDWLCLKFEKLINQPEKVKDLQNFDDKFFFKNDKELEKIFSKIPEDVDILITHSPPKFILDFNEFGYNRGCSQILAKLLDLHKLKIHLFGHIHSTYGYEFLRRSDVLQAASREKDHNTGQSTKTEPSNDDILFVNAANSHKFQPFYFDV</sequence>
<dbReference type="KEGG" id="ngr:NAEGRDRAFT_74703"/>
<dbReference type="EMBL" id="GG738917">
    <property type="protein sequence ID" value="EFC37496.1"/>
    <property type="molecule type" value="Genomic_DNA"/>
</dbReference>
<dbReference type="InParanoid" id="D2W023"/>
<accession>D2W023</accession>
<name>D2W023_NAEGR</name>
<dbReference type="OrthoDB" id="630188at2759"/>
<reference evidence="2 3" key="1">
    <citation type="journal article" date="2010" name="Cell">
        <title>The genome of Naegleria gruberi illuminates early eukaryotic versatility.</title>
        <authorList>
            <person name="Fritz-Laylin L.K."/>
            <person name="Prochnik S.E."/>
            <person name="Ginger M.L."/>
            <person name="Dacks J.B."/>
            <person name="Carpenter M.L."/>
            <person name="Field M.C."/>
            <person name="Kuo A."/>
            <person name="Paredez A."/>
            <person name="Chapman J."/>
            <person name="Pham J."/>
            <person name="Shu S."/>
            <person name="Neupane R."/>
            <person name="Cipriano M."/>
            <person name="Mancuso J."/>
            <person name="Tu H."/>
            <person name="Salamov A."/>
            <person name="Lindquist E."/>
            <person name="Shapiro H."/>
            <person name="Lucas S."/>
            <person name="Grigoriev I.V."/>
            <person name="Cande W.Z."/>
            <person name="Fulton C."/>
            <person name="Rokhsar D.S."/>
            <person name="Dawson S.C."/>
        </authorList>
    </citation>
    <scope>NUCLEOTIDE SEQUENCE [LARGE SCALE GENOMIC DNA]</scope>
    <source>
        <strain evidence="2 3">NEG-M</strain>
    </source>
</reference>
<dbReference type="PANTHER" id="PTHR12905">
    <property type="entry name" value="METALLOPHOSPHOESTERASE"/>
    <property type="match status" value="1"/>
</dbReference>
<dbReference type="PANTHER" id="PTHR12905:SF0">
    <property type="entry name" value="CALCINEURIN-LIKE PHOSPHOESTERASE DOMAIN-CONTAINING PROTEIN"/>
    <property type="match status" value="1"/>
</dbReference>
<dbReference type="eggNOG" id="KOG3947">
    <property type="taxonomic scope" value="Eukaryota"/>
</dbReference>
<dbReference type="InterPro" id="IPR004843">
    <property type="entry name" value="Calcineurin-like_PHP"/>
</dbReference>
<dbReference type="AlphaFoldDB" id="D2W023"/>
<dbReference type="SUPFAM" id="SSF56300">
    <property type="entry name" value="Metallo-dependent phosphatases"/>
    <property type="match status" value="1"/>
</dbReference>
<evidence type="ECO:0000259" key="1">
    <source>
        <dbReference type="Pfam" id="PF00149"/>
    </source>
</evidence>
<proteinExistence type="predicted"/>
<dbReference type="Gene3D" id="3.60.21.10">
    <property type="match status" value="1"/>
</dbReference>
<dbReference type="InterPro" id="IPR029052">
    <property type="entry name" value="Metallo-depent_PP-like"/>
</dbReference>
<dbReference type="Proteomes" id="UP000006671">
    <property type="component" value="Unassembled WGS sequence"/>
</dbReference>
<dbReference type="Pfam" id="PF00149">
    <property type="entry name" value="Metallophos"/>
    <property type="match status" value="1"/>
</dbReference>